<dbReference type="Pfam" id="PF00497">
    <property type="entry name" value="SBP_bac_3"/>
    <property type="match status" value="1"/>
</dbReference>
<organism evidence="3 4">
    <name type="scientific">Mycetocola miduiensis</name>
    <dbReference type="NCBI Taxonomy" id="995034"/>
    <lineage>
        <taxon>Bacteria</taxon>
        <taxon>Bacillati</taxon>
        <taxon>Actinomycetota</taxon>
        <taxon>Actinomycetes</taxon>
        <taxon>Micrococcales</taxon>
        <taxon>Microbacteriaceae</taxon>
        <taxon>Mycetocola</taxon>
    </lineage>
</organism>
<keyword evidence="1" id="KW-0732">Signal</keyword>
<reference evidence="4" key="1">
    <citation type="submission" date="2016-10" db="EMBL/GenBank/DDBJ databases">
        <authorList>
            <person name="Varghese N."/>
            <person name="Submissions S."/>
        </authorList>
    </citation>
    <scope>NUCLEOTIDE SEQUENCE [LARGE SCALE GENOMIC DNA]</scope>
    <source>
        <strain evidence="4">CGMCC 1.11101</strain>
    </source>
</reference>
<evidence type="ECO:0000313" key="4">
    <source>
        <dbReference type="Proteomes" id="UP000198867"/>
    </source>
</evidence>
<feature type="chain" id="PRO_5039002768" evidence="1">
    <location>
        <begin position="25"/>
        <end position="161"/>
    </location>
</feature>
<feature type="domain" description="Solute-binding protein family 3/N-terminal" evidence="2">
    <location>
        <begin position="43"/>
        <end position="123"/>
    </location>
</feature>
<evidence type="ECO:0000313" key="3">
    <source>
        <dbReference type="EMBL" id="SFN35267.1"/>
    </source>
</evidence>
<dbReference type="Gene3D" id="3.40.190.10">
    <property type="entry name" value="Periplasmic binding protein-like II"/>
    <property type="match status" value="1"/>
</dbReference>
<accession>A0A1I4YB38</accession>
<evidence type="ECO:0000256" key="1">
    <source>
        <dbReference type="SAM" id="SignalP"/>
    </source>
</evidence>
<dbReference type="SUPFAM" id="SSF53850">
    <property type="entry name" value="Periplasmic binding protein-like II"/>
    <property type="match status" value="1"/>
</dbReference>
<feature type="signal peptide" evidence="1">
    <location>
        <begin position="1"/>
        <end position="24"/>
    </location>
</feature>
<dbReference type="Proteomes" id="UP000198867">
    <property type="component" value="Unassembled WGS sequence"/>
</dbReference>
<gene>
    <name evidence="3" type="ORF">SAMN05216219_0088</name>
</gene>
<keyword evidence="4" id="KW-1185">Reference proteome</keyword>
<protein>
    <submittedName>
        <fullName evidence="3">Extracellular solute-binding protein, family 3</fullName>
    </submittedName>
</protein>
<dbReference type="InterPro" id="IPR001638">
    <property type="entry name" value="Solute-binding_3/MltF_N"/>
</dbReference>
<dbReference type="AlphaFoldDB" id="A0A1I4YB38"/>
<dbReference type="STRING" id="995034.SAMN05216219_0088"/>
<dbReference type="EMBL" id="FOVM01000001">
    <property type="protein sequence ID" value="SFN35267.1"/>
    <property type="molecule type" value="Genomic_DNA"/>
</dbReference>
<sequence length="161" mass="17106">MNRRIRLRFAAVALVLAANLSGCASSIPADPEGTLDRVSGGTLRVGISPNGEWTDMSDGGEASGIEVALVEEFAESIEAEVAWVEGGEEKLFTQLHEGALDMVIGGFTDKTPWVNKAAITKPFTEVTTSKGLENHVMAAAMGENAFLLELEQFLLNQEGAP</sequence>
<dbReference type="OrthoDB" id="6150901at2"/>
<dbReference type="RefSeq" id="WP_090707872.1">
    <property type="nucleotide sequence ID" value="NZ_FOVM01000001.1"/>
</dbReference>
<name>A0A1I4YB38_9MICO</name>
<evidence type="ECO:0000259" key="2">
    <source>
        <dbReference type="Pfam" id="PF00497"/>
    </source>
</evidence>
<proteinExistence type="predicted"/>